<sequence length="463" mass="49480">MSHALGIDLDGWQRLVDGLREAVLVVDPVGTIRVRNSAAATKFPRLGPGEHFSGIETARHHEIGEGWSAWYISDTSLEQAHLRLASSTERAATLKTIVQLAADLLGDHCVAVVPCSRDRLEWWRAGSADVTVTRTPRRASAISGVLVGASSHTRIAELGEGGWGLPDGWKPGVSIAVPLGVGGALVVVRRGDFTAADVERVRLFGRHAAVALESASRLSEQGRMIDVLRSSLLPSPLPELRGVAMGSVYLPAHHRAQVGGDFYDVHPRTDGTATFALGDVCGHGLEAAVHSGRVRQSLQALSLVETNPVRLLHLLNTSLRATGSKLFTTLVVGELVPLGAGGLRLTLASGGHPVPLVLRADGRVEDVPTSGAIVGILNDVRFHPESVTLAPGETLVLYSDGFTEARAHNDRRELFGDDRLRKLLHECAGMAADAMARRFREAVLEWLGPGDHDDLALLTVQAR</sequence>
<reference evidence="3 4" key="1">
    <citation type="submission" date="2019-07" db="EMBL/GenBank/DDBJ databases">
        <title>Lentzea xizangensis sp. nov., isolated from Qinghai-Tibetan Plateau Soils.</title>
        <authorList>
            <person name="Huang J."/>
        </authorList>
    </citation>
    <scope>NUCLEOTIDE SEQUENCE [LARGE SCALE GENOMIC DNA]</scope>
    <source>
        <strain evidence="3 4">FXJ1.1311</strain>
    </source>
</reference>
<keyword evidence="1" id="KW-0378">Hydrolase</keyword>
<dbReference type="InterPro" id="IPR001932">
    <property type="entry name" value="PPM-type_phosphatase-like_dom"/>
</dbReference>
<dbReference type="OrthoDB" id="5241041at2"/>
<proteinExistence type="predicted"/>
<evidence type="ECO:0000313" key="3">
    <source>
        <dbReference type="EMBL" id="TWP52064.1"/>
    </source>
</evidence>
<dbReference type="SUPFAM" id="SSF81606">
    <property type="entry name" value="PP2C-like"/>
    <property type="match status" value="1"/>
</dbReference>
<dbReference type="InterPro" id="IPR036457">
    <property type="entry name" value="PPM-type-like_dom_sf"/>
</dbReference>
<dbReference type="GO" id="GO:0016791">
    <property type="term" value="F:phosphatase activity"/>
    <property type="evidence" value="ECO:0007669"/>
    <property type="project" value="TreeGrafter"/>
</dbReference>
<dbReference type="Pfam" id="PF07228">
    <property type="entry name" value="SpoIIE"/>
    <property type="match status" value="1"/>
</dbReference>
<dbReference type="RefSeq" id="WP_146350860.1">
    <property type="nucleotide sequence ID" value="NZ_VOBR01000006.1"/>
</dbReference>
<dbReference type="InterPro" id="IPR029016">
    <property type="entry name" value="GAF-like_dom_sf"/>
</dbReference>
<dbReference type="Gene3D" id="3.30.450.40">
    <property type="match status" value="1"/>
</dbReference>
<dbReference type="Proteomes" id="UP000316639">
    <property type="component" value="Unassembled WGS sequence"/>
</dbReference>
<dbReference type="AlphaFoldDB" id="A0A563EY46"/>
<keyword evidence="4" id="KW-1185">Reference proteome</keyword>
<feature type="domain" description="PPM-type phosphatase" evidence="2">
    <location>
        <begin position="243"/>
        <end position="462"/>
    </location>
</feature>
<dbReference type="EMBL" id="VOBR01000006">
    <property type="protein sequence ID" value="TWP52064.1"/>
    <property type="molecule type" value="Genomic_DNA"/>
</dbReference>
<comment type="caution">
    <text evidence="3">The sequence shown here is derived from an EMBL/GenBank/DDBJ whole genome shotgun (WGS) entry which is preliminary data.</text>
</comment>
<dbReference type="SUPFAM" id="SSF55781">
    <property type="entry name" value="GAF domain-like"/>
    <property type="match status" value="1"/>
</dbReference>
<dbReference type="PANTHER" id="PTHR43156:SF2">
    <property type="entry name" value="STAGE II SPORULATION PROTEIN E"/>
    <property type="match status" value="1"/>
</dbReference>
<accession>A0A563EY46</accession>
<gene>
    <name evidence="3" type="ORF">FKR81_10790</name>
</gene>
<dbReference type="InterPro" id="IPR052016">
    <property type="entry name" value="Bact_Sigma-Reg"/>
</dbReference>
<evidence type="ECO:0000256" key="1">
    <source>
        <dbReference type="ARBA" id="ARBA00022801"/>
    </source>
</evidence>
<evidence type="ECO:0000313" key="4">
    <source>
        <dbReference type="Proteomes" id="UP000316639"/>
    </source>
</evidence>
<evidence type="ECO:0000259" key="2">
    <source>
        <dbReference type="SMART" id="SM00331"/>
    </source>
</evidence>
<organism evidence="3 4">
    <name type="scientific">Lentzea tibetensis</name>
    <dbReference type="NCBI Taxonomy" id="2591470"/>
    <lineage>
        <taxon>Bacteria</taxon>
        <taxon>Bacillati</taxon>
        <taxon>Actinomycetota</taxon>
        <taxon>Actinomycetes</taxon>
        <taxon>Pseudonocardiales</taxon>
        <taxon>Pseudonocardiaceae</taxon>
        <taxon>Lentzea</taxon>
    </lineage>
</organism>
<dbReference type="SMART" id="SM00331">
    <property type="entry name" value="PP2C_SIG"/>
    <property type="match status" value="1"/>
</dbReference>
<dbReference type="Gene3D" id="3.60.40.10">
    <property type="entry name" value="PPM-type phosphatase domain"/>
    <property type="match status" value="1"/>
</dbReference>
<protein>
    <submittedName>
        <fullName evidence="3">Serine/threonine-protein phosphatase</fullName>
    </submittedName>
</protein>
<dbReference type="PANTHER" id="PTHR43156">
    <property type="entry name" value="STAGE II SPORULATION PROTEIN E-RELATED"/>
    <property type="match status" value="1"/>
</dbReference>
<name>A0A563EY46_9PSEU</name>